<sequence length="441" mass="51690">MLFLFLKYLQPTHYFQLYRKDGTSIFPIIENLPNEIVEQLVPEAKFKSEKARKYDLSWQAVNKGYIGNTEVYTSFEKLPVIDEYRFLRKYFHSIWVFYVLMLRLLSFKNPFREFSAWKKSRDTVRSNYLNKPIKHPDCNKQQSSLVEDKPLVSVVIPTLNRYKYLKDVLADFEKQTYKNFEILIIDQSQPFQKVFCKDFNLKIHHIQQNEPALWLARNTAIEKSEGSIIALSEDDVRIGPDWIENHLRCLDFFKADISAGVFYPEGSSIPKERSFFCVASQFATGNAMLYKDVFKKIGLFDRQFEKQRMGDGEFGLRAYLNGLKSISNPYASCIDVKAGTGGLRQMGSWDAFRPKKLFAPRPIPSVLYLYRKYYGRKRSLLAILKTVPQSIIPYRYKKNKKMMVLGLFISLFLFPFVVLQVVISWRLATKKLREGAMIKRL</sequence>
<dbReference type="Pfam" id="PF00535">
    <property type="entry name" value="Glycos_transf_2"/>
    <property type="match status" value="1"/>
</dbReference>
<keyword evidence="1" id="KW-0812">Transmembrane</keyword>
<dbReference type="InterPro" id="IPR050834">
    <property type="entry name" value="Glycosyltransf_2"/>
</dbReference>
<evidence type="ECO:0000259" key="2">
    <source>
        <dbReference type="Pfam" id="PF00535"/>
    </source>
</evidence>
<dbReference type="RefSeq" id="WP_111816155.1">
    <property type="nucleotide sequence ID" value="NZ_CBCRZQ010000006.1"/>
</dbReference>
<reference evidence="3 4" key="1">
    <citation type="submission" date="2019-08" db="EMBL/GenBank/DDBJ databases">
        <title>Genome of Aequorivita lipolytica Y10-2 (type strain).</title>
        <authorList>
            <person name="Bowman J.P."/>
        </authorList>
    </citation>
    <scope>NUCLEOTIDE SEQUENCE [LARGE SCALE GENOMIC DNA]</scope>
    <source>
        <strain evidence="3 4">Y10-2</strain>
    </source>
</reference>
<comment type="caution">
    <text evidence="3">The sequence shown here is derived from an EMBL/GenBank/DDBJ whole genome shotgun (WGS) entry which is preliminary data.</text>
</comment>
<protein>
    <submittedName>
        <fullName evidence="3">Glycosyltransferase family 2 protein</fullName>
    </submittedName>
</protein>
<dbReference type="SUPFAM" id="SSF53448">
    <property type="entry name" value="Nucleotide-diphospho-sugar transferases"/>
    <property type="match status" value="1"/>
</dbReference>
<feature type="transmembrane region" description="Helical" evidence="1">
    <location>
        <begin position="402"/>
        <end position="423"/>
    </location>
</feature>
<dbReference type="Proteomes" id="UP000321945">
    <property type="component" value="Unassembled WGS sequence"/>
</dbReference>
<keyword evidence="4" id="KW-1185">Reference proteome</keyword>
<gene>
    <name evidence="3" type="ORF">ESV24_10120</name>
</gene>
<dbReference type="PANTHER" id="PTHR43685">
    <property type="entry name" value="GLYCOSYLTRANSFERASE"/>
    <property type="match status" value="1"/>
</dbReference>
<dbReference type="InterPro" id="IPR001173">
    <property type="entry name" value="Glyco_trans_2-like"/>
</dbReference>
<evidence type="ECO:0000313" key="4">
    <source>
        <dbReference type="Proteomes" id="UP000321945"/>
    </source>
</evidence>
<dbReference type="InterPro" id="IPR029044">
    <property type="entry name" value="Nucleotide-diphossugar_trans"/>
</dbReference>
<dbReference type="EMBL" id="VORU01000008">
    <property type="protein sequence ID" value="TXD68806.1"/>
    <property type="molecule type" value="Genomic_DNA"/>
</dbReference>
<dbReference type="Gene3D" id="3.90.550.10">
    <property type="entry name" value="Spore Coat Polysaccharide Biosynthesis Protein SpsA, Chain A"/>
    <property type="match status" value="1"/>
</dbReference>
<dbReference type="OrthoDB" id="1326385at2"/>
<accession>A0A5C6YPK9</accession>
<organism evidence="3 4">
    <name type="scientific">Aequorivita lipolytica</name>
    <dbReference type="NCBI Taxonomy" id="153267"/>
    <lineage>
        <taxon>Bacteria</taxon>
        <taxon>Pseudomonadati</taxon>
        <taxon>Bacteroidota</taxon>
        <taxon>Flavobacteriia</taxon>
        <taxon>Flavobacteriales</taxon>
        <taxon>Flavobacteriaceae</taxon>
        <taxon>Aequorivita</taxon>
    </lineage>
</organism>
<keyword evidence="3" id="KW-0808">Transferase</keyword>
<evidence type="ECO:0000313" key="3">
    <source>
        <dbReference type="EMBL" id="TXD68806.1"/>
    </source>
</evidence>
<dbReference type="PANTHER" id="PTHR43685:SF2">
    <property type="entry name" value="GLYCOSYLTRANSFERASE 2-LIKE DOMAIN-CONTAINING PROTEIN"/>
    <property type="match status" value="1"/>
</dbReference>
<dbReference type="GO" id="GO:0016740">
    <property type="term" value="F:transferase activity"/>
    <property type="evidence" value="ECO:0007669"/>
    <property type="project" value="UniProtKB-KW"/>
</dbReference>
<evidence type="ECO:0000256" key="1">
    <source>
        <dbReference type="SAM" id="Phobius"/>
    </source>
</evidence>
<proteinExistence type="predicted"/>
<dbReference type="AlphaFoldDB" id="A0A5C6YPK9"/>
<keyword evidence="1" id="KW-0472">Membrane</keyword>
<dbReference type="CDD" id="cd00761">
    <property type="entry name" value="Glyco_tranf_GTA_type"/>
    <property type="match status" value="1"/>
</dbReference>
<keyword evidence="1" id="KW-1133">Transmembrane helix</keyword>
<feature type="domain" description="Glycosyltransferase 2-like" evidence="2">
    <location>
        <begin position="153"/>
        <end position="268"/>
    </location>
</feature>
<name>A0A5C6YPK9_9FLAO</name>